<evidence type="ECO:0000256" key="1">
    <source>
        <dbReference type="ARBA" id="ARBA00001946"/>
    </source>
</evidence>
<organism evidence="9 10">
    <name type="scientific">Candidatus Methylomirabilis lanthanidiphila</name>
    <dbReference type="NCBI Taxonomy" id="2211376"/>
    <lineage>
        <taxon>Bacteria</taxon>
        <taxon>Candidatus Methylomirabilota</taxon>
        <taxon>Candidatus Methylomirabilia</taxon>
        <taxon>Candidatus Methylomirabilales</taxon>
        <taxon>Candidatus Methylomirabilaceae</taxon>
        <taxon>Candidatus Methylomirabilis</taxon>
    </lineage>
</organism>
<accession>A0A564ZJ16</accession>
<feature type="domain" description="PIN" evidence="8">
    <location>
        <begin position="2"/>
        <end position="125"/>
    </location>
</feature>
<name>A0A564ZJ16_9BACT</name>
<dbReference type="Gene3D" id="3.40.50.1010">
    <property type="entry name" value="5'-nuclease"/>
    <property type="match status" value="1"/>
</dbReference>
<keyword evidence="3" id="KW-0540">Nuclease</keyword>
<evidence type="ECO:0000256" key="7">
    <source>
        <dbReference type="ARBA" id="ARBA00038093"/>
    </source>
</evidence>
<evidence type="ECO:0000313" key="10">
    <source>
        <dbReference type="Proteomes" id="UP000334340"/>
    </source>
</evidence>
<evidence type="ECO:0000313" key="9">
    <source>
        <dbReference type="EMBL" id="VUZ85086.1"/>
    </source>
</evidence>
<dbReference type="SUPFAM" id="SSF88723">
    <property type="entry name" value="PIN domain-like"/>
    <property type="match status" value="1"/>
</dbReference>
<dbReference type="InterPro" id="IPR050556">
    <property type="entry name" value="Type_II_TA_system_RNase"/>
</dbReference>
<comment type="cofactor">
    <cofactor evidence="1">
        <name>Mg(2+)</name>
        <dbReference type="ChEBI" id="CHEBI:18420"/>
    </cofactor>
</comment>
<dbReference type="PANTHER" id="PTHR33653:SF1">
    <property type="entry name" value="RIBONUCLEASE VAPC2"/>
    <property type="match status" value="1"/>
</dbReference>
<reference evidence="9 10" key="1">
    <citation type="submission" date="2019-07" db="EMBL/GenBank/DDBJ databases">
        <authorList>
            <person name="Cremers G."/>
        </authorList>
    </citation>
    <scope>NUCLEOTIDE SEQUENCE [LARGE SCALE GENOMIC DNA]</scope>
</reference>
<evidence type="ECO:0000256" key="3">
    <source>
        <dbReference type="ARBA" id="ARBA00022722"/>
    </source>
</evidence>
<keyword evidence="4" id="KW-0479">Metal-binding</keyword>
<gene>
    <name evidence="9" type="primary">vapC_5</name>
    <name evidence="9" type="ORF">MELA_01462</name>
</gene>
<keyword evidence="6" id="KW-0460">Magnesium</keyword>
<keyword evidence="2" id="KW-1277">Toxin-antitoxin system</keyword>
<protein>
    <submittedName>
        <fullName evidence="9">tRNA(fMet)-specific endonuclease VapC</fullName>
        <ecNumber evidence="9">3.1.-.-</ecNumber>
    </submittedName>
</protein>
<dbReference type="Pfam" id="PF01850">
    <property type="entry name" value="PIN"/>
    <property type="match status" value="1"/>
</dbReference>
<sequence length="134" mass="15086">MYLFDTDTISNLLTKRPSPGLVRRLAGIAPRHQFTSAITVGELTYGAFRSARPDYFLHKLDQLVWPNVTILAFDEAAARVYGSLRAELERGGIPISEPDLRIASIALVHQLTVITGNIRHFSRISSLRVENWLR</sequence>
<dbReference type="EMBL" id="CABIKM010000022">
    <property type="protein sequence ID" value="VUZ85086.1"/>
    <property type="molecule type" value="Genomic_DNA"/>
</dbReference>
<dbReference type="CDD" id="cd18752">
    <property type="entry name" value="PIN_VapC4-5_FitB-like"/>
    <property type="match status" value="1"/>
</dbReference>
<dbReference type="Proteomes" id="UP000334340">
    <property type="component" value="Unassembled WGS sequence"/>
</dbReference>
<dbReference type="GO" id="GO:0046872">
    <property type="term" value="F:metal ion binding"/>
    <property type="evidence" value="ECO:0007669"/>
    <property type="project" value="UniProtKB-KW"/>
</dbReference>
<dbReference type="AlphaFoldDB" id="A0A564ZJ16"/>
<evidence type="ECO:0000256" key="5">
    <source>
        <dbReference type="ARBA" id="ARBA00022801"/>
    </source>
</evidence>
<dbReference type="InterPro" id="IPR029060">
    <property type="entry name" value="PIN-like_dom_sf"/>
</dbReference>
<dbReference type="PANTHER" id="PTHR33653">
    <property type="entry name" value="RIBONUCLEASE VAPC2"/>
    <property type="match status" value="1"/>
</dbReference>
<dbReference type="GO" id="GO:0016787">
    <property type="term" value="F:hydrolase activity"/>
    <property type="evidence" value="ECO:0007669"/>
    <property type="project" value="UniProtKB-KW"/>
</dbReference>
<comment type="similarity">
    <text evidence="7">Belongs to the PINc/VapC protein family.</text>
</comment>
<evidence type="ECO:0000256" key="4">
    <source>
        <dbReference type="ARBA" id="ARBA00022723"/>
    </source>
</evidence>
<dbReference type="GO" id="GO:0004519">
    <property type="term" value="F:endonuclease activity"/>
    <property type="evidence" value="ECO:0007669"/>
    <property type="project" value="UniProtKB-KW"/>
</dbReference>
<keyword evidence="5 9" id="KW-0378">Hydrolase</keyword>
<dbReference type="EC" id="3.1.-.-" evidence="9"/>
<keyword evidence="10" id="KW-1185">Reference proteome</keyword>
<evidence type="ECO:0000256" key="6">
    <source>
        <dbReference type="ARBA" id="ARBA00022842"/>
    </source>
</evidence>
<evidence type="ECO:0000259" key="8">
    <source>
        <dbReference type="Pfam" id="PF01850"/>
    </source>
</evidence>
<evidence type="ECO:0000256" key="2">
    <source>
        <dbReference type="ARBA" id="ARBA00022649"/>
    </source>
</evidence>
<proteinExistence type="inferred from homology"/>
<keyword evidence="9" id="KW-0255">Endonuclease</keyword>
<dbReference type="InterPro" id="IPR002716">
    <property type="entry name" value="PIN_dom"/>
</dbReference>